<evidence type="ECO:0000256" key="5">
    <source>
        <dbReference type="ARBA" id="ARBA00022806"/>
    </source>
</evidence>
<evidence type="ECO:0000313" key="16">
    <source>
        <dbReference type="EMBL" id="ASV99018.1"/>
    </source>
</evidence>
<protein>
    <recommendedName>
        <fullName evidence="11">ATP-dependent DNA helicase RecQ</fullName>
        <ecNumber evidence="10">5.6.2.4</ecNumber>
    </recommendedName>
    <alternativeName>
        <fullName evidence="12">DNA 3'-5' helicase RecQ</fullName>
    </alternativeName>
</protein>
<dbReference type="GO" id="GO:0009378">
    <property type="term" value="F:four-way junction helicase activity"/>
    <property type="evidence" value="ECO:0007669"/>
    <property type="project" value="TreeGrafter"/>
</dbReference>
<dbReference type="Gene3D" id="1.10.10.10">
    <property type="entry name" value="Winged helix-like DNA-binding domain superfamily/Winged helix DNA-binding domain"/>
    <property type="match status" value="1"/>
</dbReference>
<organism evidence="16 17">
    <name type="scientific">Paraburkholderia aromaticivorans</name>
    <dbReference type="NCBI Taxonomy" id="2026199"/>
    <lineage>
        <taxon>Bacteria</taxon>
        <taxon>Pseudomonadati</taxon>
        <taxon>Pseudomonadota</taxon>
        <taxon>Betaproteobacteria</taxon>
        <taxon>Burkholderiales</taxon>
        <taxon>Burkholderiaceae</taxon>
        <taxon>Paraburkholderia</taxon>
    </lineage>
</organism>
<evidence type="ECO:0000256" key="8">
    <source>
        <dbReference type="ARBA" id="ARBA00023235"/>
    </source>
</evidence>
<dbReference type="Pfam" id="PF00271">
    <property type="entry name" value="Helicase_C"/>
    <property type="match status" value="1"/>
</dbReference>
<dbReference type="GO" id="GO:0003677">
    <property type="term" value="F:DNA binding"/>
    <property type="evidence" value="ECO:0007669"/>
    <property type="project" value="UniProtKB-KW"/>
</dbReference>
<dbReference type="OrthoDB" id="9760034at2"/>
<evidence type="ECO:0000256" key="2">
    <source>
        <dbReference type="ARBA" id="ARBA00022723"/>
    </source>
</evidence>
<comment type="catalytic activity">
    <reaction evidence="9">
        <text>Couples ATP hydrolysis with the unwinding of duplex DNA by translocating in the 3'-5' direction.</text>
        <dbReference type="EC" id="5.6.2.4"/>
    </reaction>
</comment>
<dbReference type="GO" id="GO:0016787">
    <property type="term" value="F:hydrolase activity"/>
    <property type="evidence" value="ECO:0007669"/>
    <property type="project" value="UniProtKB-KW"/>
</dbReference>
<dbReference type="Pfam" id="PF00270">
    <property type="entry name" value="DEAD"/>
    <property type="match status" value="1"/>
</dbReference>
<dbReference type="GO" id="GO:0005737">
    <property type="term" value="C:cytoplasm"/>
    <property type="evidence" value="ECO:0007669"/>
    <property type="project" value="TreeGrafter"/>
</dbReference>
<dbReference type="SMART" id="SM00487">
    <property type="entry name" value="DEXDc"/>
    <property type="match status" value="1"/>
</dbReference>
<dbReference type="SUPFAM" id="SSF52540">
    <property type="entry name" value="P-loop containing nucleoside triphosphate hydrolases"/>
    <property type="match status" value="1"/>
</dbReference>
<dbReference type="PANTHER" id="PTHR13710">
    <property type="entry name" value="DNA HELICASE RECQ FAMILY MEMBER"/>
    <property type="match status" value="1"/>
</dbReference>
<evidence type="ECO:0000256" key="7">
    <source>
        <dbReference type="ARBA" id="ARBA00023125"/>
    </source>
</evidence>
<evidence type="ECO:0000256" key="10">
    <source>
        <dbReference type="ARBA" id="ARBA00034808"/>
    </source>
</evidence>
<proteinExistence type="inferred from homology"/>
<dbReference type="InterPro" id="IPR027417">
    <property type="entry name" value="P-loop_NTPase"/>
</dbReference>
<dbReference type="EMBL" id="CP022989">
    <property type="protein sequence ID" value="ASV99018.1"/>
    <property type="molecule type" value="Genomic_DNA"/>
</dbReference>
<dbReference type="FunFam" id="3.40.50.300:FF:001389">
    <property type="entry name" value="ATP-dependent DNA helicase RecQ"/>
    <property type="match status" value="1"/>
</dbReference>
<dbReference type="NCBIfam" id="TIGR00614">
    <property type="entry name" value="recQ_fam"/>
    <property type="match status" value="1"/>
</dbReference>
<dbReference type="PROSITE" id="PS51194">
    <property type="entry name" value="HELICASE_CTER"/>
    <property type="match status" value="1"/>
</dbReference>
<dbReference type="RefSeq" id="WP_095419042.1">
    <property type="nucleotide sequence ID" value="NZ_CP022989.1"/>
</dbReference>
<reference evidence="16 17" key="1">
    <citation type="submission" date="2017-08" db="EMBL/GenBank/DDBJ databases">
        <title>Identification and genetic characteristics of simultaneous BTEX- and naphthalene-degrading Paraburkholderia sp. BN5 isolated from petroleum-contaminated soil.</title>
        <authorList>
            <person name="Lee Y."/>
            <person name="Jeon C.O."/>
        </authorList>
    </citation>
    <scope>NUCLEOTIDE SEQUENCE [LARGE SCALE GENOMIC DNA]</scope>
    <source>
        <strain evidence="16 17">BN5</strain>
    </source>
</reference>
<dbReference type="GO" id="GO:0006281">
    <property type="term" value="P:DNA repair"/>
    <property type="evidence" value="ECO:0007669"/>
    <property type="project" value="TreeGrafter"/>
</dbReference>
<dbReference type="InterPro" id="IPR032284">
    <property type="entry name" value="RecQ_Zn-bd"/>
</dbReference>
<dbReference type="InterPro" id="IPR014001">
    <property type="entry name" value="Helicase_ATP-bd"/>
</dbReference>
<keyword evidence="6" id="KW-0067">ATP-binding</keyword>
<dbReference type="GO" id="GO:0006310">
    <property type="term" value="P:DNA recombination"/>
    <property type="evidence" value="ECO:0007669"/>
    <property type="project" value="InterPro"/>
</dbReference>
<dbReference type="EC" id="5.6.2.4" evidence="10"/>
<keyword evidence="8" id="KW-0413">Isomerase</keyword>
<evidence type="ECO:0000256" key="9">
    <source>
        <dbReference type="ARBA" id="ARBA00034617"/>
    </source>
</evidence>
<comment type="similarity">
    <text evidence="1">Belongs to the helicase family. RecQ subfamily.</text>
</comment>
<keyword evidence="4" id="KW-0378">Hydrolase</keyword>
<dbReference type="AlphaFoldDB" id="A0A248VJ57"/>
<accession>A0A248VJ57</accession>
<keyword evidence="3" id="KW-0547">Nucleotide-binding</keyword>
<dbReference type="Proteomes" id="UP000215158">
    <property type="component" value="Chromosome 1"/>
</dbReference>
<dbReference type="InterPro" id="IPR002464">
    <property type="entry name" value="DNA/RNA_helicase_DEAH_CS"/>
</dbReference>
<dbReference type="GO" id="GO:0046872">
    <property type="term" value="F:metal ion binding"/>
    <property type="evidence" value="ECO:0007669"/>
    <property type="project" value="UniProtKB-KW"/>
</dbReference>
<feature type="region of interest" description="Disordered" evidence="13">
    <location>
        <begin position="526"/>
        <end position="554"/>
    </location>
</feature>
<evidence type="ECO:0000256" key="3">
    <source>
        <dbReference type="ARBA" id="ARBA00022741"/>
    </source>
</evidence>
<dbReference type="InterPro" id="IPR004589">
    <property type="entry name" value="DNA_helicase_ATP-dep_RecQ"/>
</dbReference>
<dbReference type="GO" id="GO:0030894">
    <property type="term" value="C:replisome"/>
    <property type="evidence" value="ECO:0007669"/>
    <property type="project" value="TreeGrafter"/>
</dbReference>
<dbReference type="GO" id="GO:0043590">
    <property type="term" value="C:bacterial nucleoid"/>
    <property type="evidence" value="ECO:0007669"/>
    <property type="project" value="TreeGrafter"/>
</dbReference>
<dbReference type="InterPro" id="IPR001650">
    <property type="entry name" value="Helicase_C-like"/>
</dbReference>
<keyword evidence="17" id="KW-1185">Reference proteome</keyword>
<feature type="domain" description="Helicase ATP-binding" evidence="14">
    <location>
        <begin position="31"/>
        <end position="202"/>
    </location>
</feature>
<dbReference type="GO" id="GO:0005524">
    <property type="term" value="F:ATP binding"/>
    <property type="evidence" value="ECO:0007669"/>
    <property type="project" value="UniProtKB-KW"/>
</dbReference>
<evidence type="ECO:0000256" key="11">
    <source>
        <dbReference type="ARBA" id="ARBA00044535"/>
    </source>
</evidence>
<evidence type="ECO:0000313" key="17">
    <source>
        <dbReference type="Proteomes" id="UP000215158"/>
    </source>
</evidence>
<keyword evidence="7" id="KW-0238">DNA-binding</keyword>
<gene>
    <name evidence="16" type="ORF">CJU94_13170</name>
</gene>
<dbReference type="PROSITE" id="PS00690">
    <property type="entry name" value="DEAH_ATP_HELICASE"/>
    <property type="match status" value="1"/>
</dbReference>
<dbReference type="Gene3D" id="3.40.50.300">
    <property type="entry name" value="P-loop containing nucleotide triphosphate hydrolases"/>
    <property type="match status" value="2"/>
</dbReference>
<dbReference type="PROSITE" id="PS51192">
    <property type="entry name" value="HELICASE_ATP_BIND_1"/>
    <property type="match status" value="1"/>
</dbReference>
<evidence type="ECO:0000259" key="14">
    <source>
        <dbReference type="PROSITE" id="PS51192"/>
    </source>
</evidence>
<evidence type="ECO:0000256" key="1">
    <source>
        <dbReference type="ARBA" id="ARBA00005446"/>
    </source>
</evidence>
<dbReference type="KEGG" id="parb:CJU94_13170"/>
<evidence type="ECO:0000259" key="15">
    <source>
        <dbReference type="PROSITE" id="PS51194"/>
    </source>
</evidence>
<dbReference type="Pfam" id="PF16124">
    <property type="entry name" value="RecQ_Zn_bind"/>
    <property type="match status" value="1"/>
</dbReference>
<sequence length="595" mass="65141">MTVDQRLRSMRKTMRDMFGIARLRVGQEDIIRSVLERRDTLATMPTGAGKSLCYQLPALHLDGMTLVVSPLIALMKDQADKLLAAGIDCTLVDSTLRSRAEREALQRIAAGESGIVFVTPERLAQPAFIDIVRCRPEHRVGLVVVDEAHCVSQWGHDFRPAFLEIASAVKAVGRPPVLALTATATGAVLDDIVHSLGLRDPRVVRTGTWRENLRYRVVQVGAAGDRDSAMRAVQAKREQLLELSASLSGTGIVYAATVADVERIYGWLVEAGEPVSRYHGRLAPKAREAAQEQFMSGATRLMVATNAFGMGIDKADIRFVIHYQMPGSLDAYYQETGRAGRDGEPADCVLLFDLNDRRIQQFFLAGRYPSPELAQRVYDALAAYGNRNANGATLAALKHELPEVGGGRLEVALNMLVDARIAGRSRQRRYRLLQAASGEDRTGTPRESVAKAAAQFEQMSAHDKDTLQKMIDYAQTGQCRWRAILDYYGDTPQMKRCGVCDNCVEPPQIDGGRVCTAAPTFGAPAPAVPPAREASEVPEAPEAPKWTPGDPVRVPRYGRGEVALASGDQVAVRFPDGRTRTFMSSYVRAARRSPD</sequence>
<dbReference type="SMART" id="SM00490">
    <property type="entry name" value="HELICc"/>
    <property type="match status" value="1"/>
</dbReference>
<dbReference type="InterPro" id="IPR036388">
    <property type="entry name" value="WH-like_DNA-bd_sf"/>
</dbReference>
<evidence type="ECO:0000256" key="13">
    <source>
        <dbReference type="SAM" id="MobiDB-lite"/>
    </source>
</evidence>
<dbReference type="PANTHER" id="PTHR13710:SF105">
    <property type="entry name" value="ATP-DEPENDENT DNA HELICASE Q1"/>
    <property type="match status" value="1"/>
</dbReference>
<feature type="domain" description="Helicase C-terminal" evidence="15">
    <location>
        <begin position="239"/>
        <end position="385"/>
    </location>
</feature>
<keyword evidence="5" id="KW-0347">Helicase</keyword>
<evidence type="ECO:0000256" key="4">
    <source>
        <dbReference type="ARBA" id="ARBA00022801"/>
    </source>
</evidence>
<dbReference type="CDD" id="cd17920">
    <property type="entry name" value="DEXHc_RecQ"/>
    <property type="match status" value="1"/>
</dbReference>
<keyword evidence="2" id="KW-0479">Metal-binding</keyword>
<evidence type="ECO:0000256" key="6">
    <source>
        <dbReference type="ARBA" id="ARBA00022840"/>
    </source>
</evidence>
<name>A0A248VJ57_9BURK</name>
<dbReference type="GO" id="GO:0043138">
    <property type="term" value="F:3'-5' DNA helicase activity"/>
    <property type="evidence" value="ECO:0007669"/>
    <property type="project" value="UniProtKB-EC"/>
</dbReference>
<evidence type="ECO:0000256" key="12">
    <source>
        <dbReference type="ARBA" id="ARBA00044550"/>
    </source>
</evidence>
<dbReference type="InterPro" id="IPR011545">
    <property type="entry name" value="DEAD/DEAH_box_helicase_dom"/>
</dbReference>